<evidence type="ECO:0000256" key="4">
    <source>
        <dbReference type="ARBA" id="ARBA00022475"/>
    </source>
</evidence>
<dbReference type="Gene3D" id="1.10.3720.10">
    <property type="entry name" value="MetI-like"/>
    <property type="match status" value="1"/>
</dbReference>
<dbReference type="SUPFAM" id="SSF161098">
    <property type="entry name" value="MetI-like"/>
    <property type="match status" value="1"/>
</dbReference>
<comment type="caution">
    <text evidence="13">The sequence shown here is derived from an EMBL/GenBank/DDBJ whole genome shotgun (WGS) entry which is preliminary data.</text>
</comment>
<dbReference type="GO" id="GO:0005886">
    <property type="term" value="C:plasma membrane"/>
    <property type="evidence" value="ECO:0007669"/>
    <property type="project" value="UniProtKB-SubCell"/>
</dbReference>
<proteinExistence type="inferred from homology"/>
<evidence type="ECO:0000256" key="5">
    <source>
        <dbReference type="ARBA" id="ARBA00022519"/>
    </source>
</evidence>
<dbReference type="InterPro" id="IPR051322">
    <property type="entry name" value="AA_ABC_Transporter_Permease"/>
</dbReference>
<feature type="transmembrane region" description="Helical" evidence="11">
    <location>
        <begin position="55"/>
        <end position="78"/>
    </location>
</feature>
<evidence type="ECO:0000256" key="9">
    <source>
        <dbReference type="ARBA" id="ARBA00037265"/>
    </source>
</evidence>
<evidence type="ECO:0000256" key="6">
    <source>
        <dbReference type="ARBA" id="ARBA00022692"/>
    </source>
</evidence>
<dbReference type="CDD" id="cd06261">
    <property type="entry name" value="TM_PBP2"/>
    <property type="match status" value="1"/>
</dbReference>
<organism evidence="13 14">
    <name type="scientific">Pectobacterium actinidiae</name>
    <dbReference type="NCBI Taxonomy" id="1507808"/>
    <lineage>
        <taxon>Bacteria</taxon>
        <taxon>Pseudomonadati</taxon>
        <taxon>Pseudomonadota</taxon>
        <taxon>Gammaproteobacteria</taxon>
        <taxon>Enterobacterales</taxon>
        <taxon>Pectobacteriaceae</taxon>
        <taxon>Pectobacterium</taxon>
    </lineage>
</organism>
<sequence>MKVDWTTFWQTLLVATGETLAMVLVTLLFASVLGIGLGLLLFLSRAGGLFENRVLFVLLNLLINIVRPVPFIIFLVAVSPMTRMVVGTTIGITAAIFPMILVAACAIARVVENNLMSVDPGMIEAARALGATPLQIITGVLIREALGPLIMGLTFITVALVDFSAVAGMVGGGGLGNLAMTYGYNRFNTSVMVGTVVILIVLVQLAQHAGNYFSRRIMRR</sequence>
<feature type="transmembrane region" description="Helical" evidence="11">
    <location>
        <begin position="191"/>
        <end position="213"/>
    </location>
</feature>
<evidence type="ECO:0000256" key="10">
    <source>
        <dbReference type="ARBA" id="ARBA00040727"/>
    </source>
</evidence>
<feature type="transmembrane region" description="Helical" evidence="11">
    <location>
        <begin position="149"/>
        <end position="171"/>
    </location>
</feature>
<keyword evidence="6 11" id="KW-0812">Transmembrane</keyword>
<evidence type="ECO:0000256" key="3">
    <source>
        <dbReference type="ARBA" id="ARBA00022448"/>
    </source>
</evidence>
<keyword evidence="3 11" id="KW-0813">Transport</keyword>
<keyword evidence="7 11" id="KW-1133">Transmembrane helix</keyword>
<comment type="subcellular location">
    <subcellularLocation>
        <location evidence="1">Cell inner membrane</location>
        <topology evidence="1">Multi-pass membrane protein</topology>
    </subcellularLocation>
    <subcellularLocation>
        <location evidence="11">Cell membrane</location>
        <topology evidence="11">Multi-pass membrane protein</topology>
    </subcellularLocation>
</comment>
<evidence type="ECO:0000313" key="14">
    <source>
        <dbReference type="Proteomes" id="UP000189286"/>
    </source>
</evidence>
<dbReference type="PANTHER" id="PTHR30450:SF14">
    <property type="entry name" value="TRANSPORTER, PERMEASE PROTEIN, PUTATIVE-RELATED"/>
    <property type="match status" value="1"/>
</dbReference>
<name>A0A1V2R6C7_9GAMM</name>
<dbReference type="Pfam" id="PF00528">
    <property type="entry name" value="BPD_transp_1"/>
    <property type="match status" value="1"/>
</dbReference>
<dbReference type="EMBL" id="MPUJ01000003">
    <property type="protein sequence ID" value="ONK07993.1"/>
    <property type="molecule type" value="Genomic_DNA"/>
</dbReference>
<feature type="domain" description="ABC transmembrane type-1" evidence="12">
    <location>
        <begin position="16"/>
        <end position="208"/>
    </location>
</feature>
<protein>
    <recommendedName>
        <fullName evidence="10">D-methionine transport system permease protein MetI</fullName>
    </recommendedName>
</protein>
<comment type="similarity">
    <text evidence="2">Belongs to the binding-protein-dependent transport system permease family. CysTW subfamily.</text>
</comment>
<dbReference type="PROSITE" id="PS50928">
    <property type="entry name" value="ABC_TM1"/>
    <property type="match status" value="1"/>
</dbReference>
<dbReference type="OrthoDB" id="9793490at2"/>
<accession>A0A1V2R6C7</accession>
<keyword evidence="8 11" id="KW-0472">Membrane</keyword>
<evidence type="ECO:0000256" key="8">
    <source>
        <dbReference type="ARBA" id="ARBA00023136"/>
    </source>
</evidence>
<gene>
    <name evidence="13" type="ORF">BSK71_06140</name>
</gene>
<evidence type="ECO:0000259" key="12">
    <source>
        <dbReference type="PROSITE" id="PS50928"/>
    </source>
</evidence>
<dbReference type="InterPro" id="IPR035906">
    <property type="entry name" value="MetI-like_sf"/>
</dbReference>
<evidence type="ECO:0000313" key="13">
    <source>
        <dbReference type="EMBL" id="ONK07993.1"/>
    </source>
</evidence>
<evidence type="ECO:0000256" key="2">
    <source>
        <dbReference type="ARBA" id="ARBA00007069"/>
    </source>
</evidence>
<evidence type="ECO:0000256" key="11">
    <source>
        <dbReference type="RuleBase" id="RU363032"/>
    </source>
</evidence>
<evidence type="ECO:0000256" key="7">
    <source>
        <dbReference type="ARBA" id="ARBA00022989"/>
    </source>
</evidence>
<dbReference type="GO" id="GO:0048473">
    <property type="term" value="P:D-methionine transmembrane transport"/>
    <property type="evidence" value="ECO:0007669"/>
    <property type="project" value="TreeGrafter"/>
</dbReference>
<dbReference type="AlphaFoldDB" id="A0A1V2R6C7"/>
<keyword evidence="4" id="KW-1003">Cell membrane</keyword>
<dbReference type="InterPro" id="IPR000515">
    <property type="entry name" value="MetI-like"/>
</dbReference>
<evidence type="ECO:0000256" key="1">
    <source>
        <dbReference type="ARBA" id="ARBA00004429"/>
    </source>
</evidence>
<comment type="function">
    <text evidence="9">Part of the binding-protein-dependent transport system for D-methionine and the toxic methionine analog alpha-methyl-methionine. Probably responsible for the translocation of the substrate across the membrane.</text>
</comment>
<keyword evidence="5" id="KW-0997">Cell inner membrane</keyword>
<dbReference type="Proteomes" id="UP000189286">
    <property type="component" value="Unassembled WGS sequence"/>
</dbReference>
<dbReference type="FunFam" id="1.10.3720.10:FF:000002">
    <property type="entry name" value="D-methionine ABC transporter permease MetI"/>
    <property type="match status" value="1"/>
</dbReference>
<reference evidence="14" key="1">
    <citation type="submission" date="2016-11" db="EMBL/GenBank/DDBJ databases">
        <authorList>
            <person name="Panda P."/>
            <person name="Visnovsky S."/>
            <person name="Pitman A."/>
        </authorList>
    </citation>
    <scope>NUCLEOTIDE SEQUENCE [LARGE SCALE GENOMIC DNA]</scope>
    <source>
        <strain evidence="14">ICMP 9972</strain>
    </source>
</reference>
<dbReference type="RefSeq" id="WP_039360354.1">
    <property type="nucleotide sequence ID" value="NZ_JRMH01000001.1"/>
</dbReference>
<dbReference type="PANTHER" id="PTHR30450">
    <property type="entry name" value="ABC TRANSPORTER PERMEASE"/>
    <property type="match status" value="1"/>
</dbReference>
<feature type="transmembrane region" description="Helical" evidence="11">
    <location>
        <begin position="20"/>
        <end position="43"/>
    </location>
</feature>
<feature type="transmembrane region" description="Helical" evidence="11">
    <location>
        <begin position="84"/>
        <end position="107"/>
    </location>
</feature>